<protein>
    <submittedName>
        <fullName evidence="1">Uncharacterized protein</fullName>
    </submittedName>
</protein>
<keyword evidence="2" id="KW-1185">Reference proteome</keyword>
<dbReference type="AlphaFoldDB" id="A0A8J3STL4"/>
<accession>A0A8J3STL4</accession>
<evidence type="ECO:0000313" key="1">
    <source>
        <dbReference type="EMBL" id="GIH95383.1"/>
    </source>
</evidence>
<dbReference type="RefSeq" id="WP_204067479.1">
    <property type="nucleotide sequence ID" value="NZ_BOOJ01000052.1"/>
</dbReference>
<reference evidence="1 2" key="1">
    <citation type="submission" date="2021-01" db="EMBL/GenBank/DDBJ databases">
        <title>Whole genome shotgun sequence of Planobispora siamensis NBRC 107568.</title>
        <authorList>
            <person name="Komaki H."/>
            <person name="Tamura T."/>
        </authorList>
    </citation>
    <scope>NUCLEOTIDE SEQUENCE [LARGE SCALE GENOMIC DNA]</scope>
    <source>
        <strain evidence="1 2">NBRC 107568</strain>
    </source>
</reference>
<name>A0A8J3STL4_9ACTN</name>
<dbReference type="Proteomes" id="UP000619788">
    <property type="component" value="Unassembled WGS sequence"/>
</dbReference>
<dbReference type="EMBL" id="BOOJ01000052">
    <property type="protein sequence ID" value="GIH95383.1"/>
    <property type="molecule type" value="Genomic_DNA"/>
</dbReference>
<gene>
    <name evidence="1" type="ORF">Psi01_60130</name>
</gene>
<comment type="caution">
    <text evidence="1">The sequence shown here is derived from an EMBL/GenBank/DDBJ whole genome shotgun (WGS) entry which is preliminary data.</text>
</comment>
<proteinExistence type="predicted"/>
<organism evidence="1 2">
    <name type="scientific">Planobispora siamensis</name>
    <dbReference type="NCBI Taxonomy" id="936338"/>
    <lineage>
        <taxon>Bacteria</taxon>
        <taxon>Bacillati</taxon>
        <taxon>Actinomycetota</taxon>
        <taxon>Actinomycetes</taxon>
        <taxon>Streptosporangiales</taxon>
        <taxon>Streptosporangiaceae</taxon>
        <taxon>Planobispora</taxon>
    </lineage>
</organism>
<sequence>MIRCLRALRRFVAAVRAWRQATRDYRALCDAGRAPTLQFSVQIHPESYEWTGLNGITGLKTTVPLTRDGKRYMAGVIRDIERTCIRAVLDDSTPEPARAGDGHG</sequence>
<evidence type="ECO:0000313" key="2">
    <source>
        <dbReference type="Proteomes" id="UP000619788"/>
    </source>
</evidence>